<comment type="caution">
    <text evidence="1">The sequence shown here is derived from an EMBL/GenBank/DDBJ whole genome shotgun (WGS) entry which is preliminary data.</text>
</comment>
<dbReference type="AlphaFoldDB" id="A0A955LAD0"/>
<dbReference type="Proteomes" id="UP000714915">
    <property type="component" value="Unassembled WGS sequence"/>
</dbReference>
<evidence type="ECO:0000313" key="1">
    <source>
        <dbReference type="EMBL" id="MCA9387110.1"/>
    </source>
</evidence>
<reference evidence="1" key="1">
    <citation type="submission" date="2020-04" db="EMBL/GenBank/DDBJ databases">
        <authorList>
            <person name="Zhang T."/>
        </authorList>
    </citation>
    <scope>NUCLEOTIDE SEQUENCE</scope>
    <source>
        <strain evidence="1">HKST-UBA09</strain>
    </source>
</reference>
<evidence type="ECO:0000313" key="2">
    <source>
        <dbReference type="Proteomes" id="UP000714915"/>
    </source>
</evidence>
<organism evidence="1 2">
    <name type="scientific">Candidatus Dojkabacteria bacterium</name>
    <dbReference type="NCBI Taxonomy" id="2099670"/>
    <lineage>
        <taxon>Bacteria</taxon>
        <taxon>Candidatus Dojkabacteria</taxon>
    </lineage>
</organism>
<dbReference type="EMBL" id="JAGQLF010000049">
    <property type="protein sequence ID" value="MCA9387110.1"/>
    <property type="molecule type" value="Genomic_DNA"/>
</dbReference>
<protein>
    <submittedName>
        <fullName evidence="1">Uncharacterized protein</fullName>
    </submittedName>
</protein>
<gene>
    <name evidence="1" type="ORF">KC669_03690</name>
</gene>
<accession>A0A955LAD0</accession>
<proteinExistence type="predicted"/>
<sequence length="339" mass="37705">MMIKFSLPKILYSLIALSLLVVPFTTTIRAEVESLGYVYNSNGYVFSKYMSHSFNDYYYATTNPATDGLWYNVVSSIPPIRFENVPCGGIGIPDASCAQILTEGNDSFLQLSMKPDPTGFTPFYFAQIQDSKEALSTGVTKPWMPANGGSVVMTARVRYSDNYTQDASGAAVGTSSIGFWNNPAYLTEDPNNPLALNPIESVWFSWVDGYTAFDPNYNGLHVGSFSQDTPFGFPAAPEQFELVRNSNFDMNDWHTLRIVWSADESGNQHAKFQIFQESTLTYIEKNLDLERPIGPLSFLVGNDATAAVQLPEGFVVPVVNPPTEKQDMDIDYVRVHQTY</sequence>
<reference evidence="1" key="2">
    <citation type="journal article" date="2021" name="Microbiome">
        <title>Successional dynamics and alternative stable states in a saline activated sludge microbial community over 9 years.</title>
        <authorList>
            <person name="Wang Y."/>
            <person name="Ye J."/>
            <person name="Ju F."/>
            <person name="Liu L."/>
            <person name="Boyd J.A."/>
            <person name="Deng Y."/>
            <person name="Parks D.H."/>
            <person name="Jiang X."/>
            <person name="Yin X."/>
            <person name="Woodcroft B.J."/>
            <person name="Tyson G.W."/>
            <person name="Hugenholtz P."/>
            <person name="Polz M.F."/>
            <person name="Zhang T."/>
        </authorList>
    </citation>
    <scope>NUCLEOTIDE SEQUENCE</scope>
    <source>
        <strain evidence="1">HKST-UBA09</strain>
    </source>
</reference>
<name>A0A955LAD0_9BACT</name>